<dbReference type="Proteomes" id="UP000663841">
    <property type="component" value="Unassembled WGS sequence"/>
</dbReference>
<evidence type="ECO:0000313" key="2">
    <source>
        <dbReference type="EMBL" id="CAE6470759.1"/>
    </source>
</evidence>
<protein>
    <submittedName>
        <fullName evidence="2">Uncharacterized protein</fullName>
    </submittedName>
</protein>
<sequence length="565" mass="64948">MSELRNLPGVSYRGSNAFVVARRKLLNLEEPFQISFDNWGPGNRLHDWYGRLADPSIHTMQLRKERESPFFHEFLVIRLRAGTYWRIDRRQLPDENTPLNCLYTDGVPAHDTIEQVTSLESPLYSRSDCMAQLEFKVDVHVGLVLRICRAIQNHKGARVYTLQRYNCYFFAQALLFCTACGVSDWAGAGEPEQGEKERGGPWKSPNAAADFSRPHTLENGSRLATFKWNPTENFTYDWGQLSRLSNTLIHTSPMLRHADHCDYCLESQSNHRQRSLSSEINRLKHELVEYWNSAYREVLDKAYLANHRKLVECGVWNVVSENVAKEDCKKVVLDNLDDVRIKWEKYSEGRLEVLVATVDDLLDPAEVCDYWYPDPDEWKSTWTCKDGGPVKAAKVNWEEETKAFMKSEIAQLEKILEEQTIEAGYKAQKAAMLARLNSFTQCMDIKIRVAQHEGDLIVPEGAGPSNDQQSIFSGKTKGSRRTMKTMKTMLTMRVTVFKNRMRRFFGKSHKLEQGDITQMRKQIEQLIELHAARVGQYKAILGCEAAVVEADMREGVNDVWNYVIG</sequence>
<evidence type="ECO:0000256" key="1">
    <source>
        <dbReference type="SAM" id="MobiDB-lite"/>
    </source>
</evidence>
<gene>
    <name evidence="2" type="ORF">RDB_LOCUS176227</name>
</gene>
<name>A0A8H3GX52_9AGAM</name>
<accession>A0A8H3GX52</accession>
<dbReference type="EMBL" id="CAJMWW010000425">
    <property type="protein sequence ID" value="CAE6470759.1"/>
    <property type="molecule type" value="Genomic_DNA"/>
</dbReference>
<evidence type="ECO:0000313" key="3">
    <source>
        <dbReference type="Proteomes" id="UP000663841"/>
    </source>
</evidence>
<feature type="region of interest" description="Disordered" evidence="1">
    <location>
        <begin position="189"/>
        <end position="208"/>
    </location>
</feature>
<dbReference type="AlphaFoldDB" id="A0A8H3GX52"/>
<proteinExistence type="predicted"/>
<organism evidence="2 3">
    <name type="scientific">Rhizoctonia solani</name>
    <dbReference type="NCBI Taxonomy" id="456999"/>
    <lineage>
        <taxon>Eukaryota</taxon>
        <taxon>Fungi</taxon>
        <taxon>Dikarya</taxon>
        <taxon>Basidiomycota</taxon>
        <taxon>Agaricomycotina</taxon>
        <taxon>Agaricomycetes</taxon>
        <taxon>Cantharellales</taxon>
        <taxon>Ceratobasidiaceae</taxon>
        <taxon>Rhizoctonia</taxon>
    </lineage>
</organism>
<reference evidence="2" key="1">
    <citation type="submission" date="2021-01" db="EMBL/GenBank/DDBJ databases">
        <authorList>
            <person name="Kaushik A."/>
        </authorList>
    </citation>
    <scope>NUCLEOTIDE SEQUENCE</scope>
    <source>
        <strain evidence="2">AG3-T5</strain>
    </source>
</reference>
<comment type="caution">
    <text evidence="2">The sequence shown here is derived from an EMBL/GenBank/DDBJ whole genome shotgun (WGS) entry which is preliminary data.</text>
</comment>